<name>A0A067JNG1_JATCU</name>
<dbReference type="InterPro" id="IPR044787">
    <property type="entry name" value="HHO5-like"/>
</dbReference>
<keyword evidence="3" id="KW-0238">DNA-binding</keyword>
<evidence type="ECO:0000313" key="7">
    <source>
        <dbReference type="EMBL" id="KDP24333.1"/>
    </source>
</evidence>
<dbReference type="OrthoDB" id="60033at2759"/>
<dbReference type="GO" id="GO:0003677">
    <property type="term" value="F:DNA binding"/>
    <property type="evidence" value="ECO:0007669"/>
    <property type="project" value="UniProtKB-KW"/>
</dbReference>
<dbReference type="AlphaFoldDB" id="A0A067JNG1"/>
<keyword evidence="4" id="KW-0804">Transcription</keyword>
<proteinExistence type="predicted"/>
<dbReference type="GO" id="GO:0003700">
    <property type="term" value="F:DNA-binding transcription factor activity"/>
    <property type="evidence" value="ECO:0007669"/>
    <property type="project" value="InterPro"/>
</dbReference>
<dbReference type="GO" id="GO:0005634">
    <property type="term" value="C:nucleus"/>
    <property type="evidence" value="ECO:0007669"/>
    <property type="project" value="UniProtKB-SubCell"/>
</dbReference>
<dbReference type="InterPro" id="IPR006447">
    <property type="entry name" value="Myb_dom_plants"/>
</dbReference>
<keyword evidence="8" id="KW-1185">Reference proteome</keyword>
<protein>
    <recommendedName>
        <fullName evidence="6">HHO5-like N-terminal domain-containing protein</fullName>
    </recommendedName>
</protein>
<dbReference type="Pfam" id="PF26575">
    <property type="entry name" value="HHO5_N"/>
    <property type="match status" value="1"/>
</dbReference>
<dbReference type="Gene3D" id="1.10.10.60">
    <property type="entry name" value="Homeodomain-like"/>
    <property type="match status" value="1"/>
</dbReference>
<evidence type="ECO:0000256" key="1">
    <source>
        <dbReference type="ARBA" id="ARBA00004123"/>
    </source>
</evidence>
<evidence type="ECO:0000313" key="8">
    <source>
        <dbReference type="Proteomes" id="UP000027138"/>
    </source>
</evidence>
<evidence type="ECO:0000256" key="5">
    <source>
        <dbReference type="ARBA" id="ARBA00023242"/>
    </source>
</evidence>
<sequence length="254" mass="29003">MGSCTPSEMRLSLKTSGSYIPKSIANLLKELSKIDSSSEKLTILNNFLKKHEEELSKVQLFKNELPQCMLLILDAIETLKEAVLNIKKGTGFEPGSDERGVMEFFAMKRRGYEIMQREIFDPEEIKIQAVEEPEKSVGYGSLSVIRANDQTLNFRAKQMLLMPRGKPRGKNNRIIWTTELHSRFVDALEFLGGPEAATPKQIKEVMKLEGLTIDQKYRLHIRKVSALWMSEWKPTTIVKERPGRLTFNTVGSRN</sequence>
<keyword evidence="2" id="KW-0805">Transcription regulation</keyword>
<evidence type="ECO:0000256" key="4">
    <source>
        <dbReference type="ARBA" id="ARBA00023163"/>
    </source>
</evidence>
<gene>
    <name evidence="7" type="ORF">JCGZ_25629</name>
</gene>
<evidence type="ECO:0000259" key="6">
    <source>
        <dbReference type="Pfam" id="PF26575"/>
    </source>
</evidence>
<dbReference type="STRING" id="180498.A0A067JNG1"/>
<organism evidence="7 8">
    <name type="scientific">Jatropha curcas</name>
    <name type="common">Barbados nut</name>
    <dbReference type="NCBI Taxonomy" id="180498"/>
    <lineage>
        <taxon>Eukaryota</taxon>
        <taxon>Viridiplantae</taxon>
        <taxon>Streptophyta</taxon>
        <taxon>Embryophyta</taxon>
        <taxon>Tracheophyta</taxon>
        <taxon>Spermatophyta</taxon>
        <taxon>Magnoliopsida</taxon>
        <taxon>eudicotyledons</taxon>
        <taxon>Gunneridae</taxon>
        <taxon>Pentapetalae</taxon>
        <taxon>rosids</taxon>
        <taxon>fabids</taxon>
        <taxon>Malpighiales</taxon>
        <taxon>Euphorbiaceae</taxon>
        <taxon>Crotonoideae</taxon>
        <taxon>Jatropheae</taxon>
        <taxon>Jatropha</taxon>
    </lineage>
</organism>
<reference evidence="7 8" key="1">
    <citation type="journal article" date="2014" name="PLoS ONE">
        <title>Global Analysis of Gene Expression Profiles in Physic Nut (Jatropha curcas L.) Seedlings Exposed to Salt Stress.</title>
        <authorList>
            <person name="Zhang L."/>
            <person name="Zhang C."/>
            <person name="Wu P."/>
            <person name="Chen Y."/>
            <person name="Li M."/>
            <person name="Jiang H."/>
            <person name="Wu G."/>
        </authorList>
    </citation>
    <scope>NUCLEOTIDE SEQUENCE [LARGE SCALE GENOMIC DNA]</scope>
    <source>
        <strain evidence="8">cv. GZQX0401</strain>
        <tissue evidence="7">Young leaves</tissue>
    </source>
</reference>
<dbReference type="InterPro" id="IPR058673">
    <property type="entry name" value="HHO5-like_N"/>
</dbReference>
<dbReference type="EMBL" id="KK915127">
    <property type="protein sequence ID" value="KDP24333.1"/>
    <property type="molecule type" value="Genomic_DNA"/>
</dbReference>
<dbReference type="PANTHER" id="PTHR31003">
    <property type="entry name" value="MYB FAMILY TRANSCRIPTION FACTOR"/>
    <property type="match status" value="1"/>
</dbReference>
<dbReference type="PANTHER" id="PTHR31003:SF22">
    <property type="entry name" value="TRANSCRIPTION FACTOR HHO5"/>
    <property type="match status" value="1"/>
</dbReference>
<feature type="domain" description="HHO5-like N-terminal" evidence="6">
    <location>
        <begin position="13"/>
        <end position="82"/>
    </location>
</feature>
<keyword evidence="5" id="KW-0539">Nucleus</keyword>
<dbReference type="SUPFAM" id="SSF46689">
    <property type="entry name" value="Homeodomain-like"/>
    <property type="match status" value="1"/>
</dbReference>
<accession>A0A067JNG1</accession>
<dbReference type="Proteomes" id="UP000027138">
    <property type="component" value="Unassembled WGS sequence"/>
</dbReference>
<evidence type="ECO:0000256" key="3">
    <source>
        <dbReference type="ARBA" id="ARBA00023125"/>
    </source>
</evidence>
<dbReference type="NCBIfam" id="TIGR01557">
    <property type="entry name" value="myb_SHAQKYF"/>
    <property type="match status" value="1"/>
</dbReference>
<evidence type="ECO:0000256" key="2">
    <source>
        <dbReference type="ARBA" id="ARBA00023015"/>
    </source>
</evidence>
<dbReference type="InterPro" id="IPR009057">
    <property type="entry name" value="Homeodomain-like_sf"/>
</dbReference>
<comment type="subcellular location">
    <subcellularLocation>
        <location evidence="1">Nucleus</location>
    </subcellularLocation>
</comment>